<dbReference type="PANTHER" id="PTHR13401">
    <property type="entry name" value="RAGULATOR COMPLEX PROTEIN LAMTOR1"/>
    <property type="match status" value="1"/>
</dbReference>
<evidence type="ECO:0000313" key="14">
    <source>
        <dbReference type="Proteomes" id="UP000549394"/>
    </source>
</evidence>
<keyword evidence="7" id="KW-0472">Membrane</keyword>
<evidence type="ECO:0000256" key="5">
    <source>
        <dbReference type="ARBA" id="ARBA00022707"/>
    </source>
</evidence>
<dbReference type="GO" id="GO:0060090">
    <property type="term" value="F:molecular adaptor activity"/>
    <property type="evidence" value="ECO:0007669"/>
    <property type="project" value="TreeGrafter"/>
</dbReference>
<reference evidence="13 14" key="1">
    <citation type="submission" date="2020-08" db="EMBL/GenBank/DDBJ databases">
        <authorList>
            <person name="Hejnol A."/>
        </authorList>
    </citation>
    <scope>NUCLEOTIDE SEQUENCE [LARGE SCALE GENOMIC DNA]</scope>
</reference>
<dbReference type="GO" id="GO:0005085">
    <property type="term" value="F:guanyl-nucleotide exchange factor activity"/>
    <property type="evidence" value="ECO:0007669"/>
    <property type="project" value="TreeGrafter"/>
</dbReference>
<feature type="compositionally biased region" description="Polar residues" evidence="12">
    <location>
        <begin position="14"/>
        <end position="25"/>
    </location>
</feature>
<comment type="similarity">
    <text evidence="3">Belongs to the LAMTOR1 family.</text>
</comment>
<evidence type="ECO:0000256" key="7">
    <source>
        <dbReference type="ARBA" id="ARBA00023136"/>
    </source>
</evidence>
<protein>
    <recommendedName>
        <fullName evidence="4">Ragulator complex protein LAMTOR1</fullName>
    </recommendedName>
    <alternativeName>
        <fullName evidence="11">Late endosomal/lysosomal adaptor and MAPK and MTOR activator 1</fullName>
    </alternativeName>
</protein>
<dbReference type="GO" id="GO:0071986">
    <property type="term" value="C:Ragulator complex"/>
    <property type="evidence" value="ECO:0007669"/>
    <property type="project" value="InterPro"/>
</dbReference>
<evidence type="ECO:0000256" key="3">
    <source>
        <dbReference type="ARBA" id="ARBA00010861"/>
    </source>
</evidence>
<dbReference type="GO" id="GO:0031902">
    <property type="term" value="C:late endosome membrane"/>
    <property type="evidence" value="ECO:0007669"/>
    <property type="project" value="UniProtKB-SubCell"/>
</dbReference>
<dbReference type="InterPro" id="IPR028209">
    <property type="entry name" value="LAMTOR1/MEH1"/>
</dbReference>
<dbReference type="GO" id="GO:0045121">
    <property type="term" value="C:membrane raft"/>
    <property type="evidence" value="ECO:0007669"/>
    <property type="project" value="InterPro"/>
</dbReference>
<evidence type="ECO:0000256" key="12">
    <source>
        <dbReference type="SAM" id="MobiDB-lite"/>
    </source>
</evidence>
<dbReference type="PANTHER" id="PTHR13401:SF2">
    <property type="entry name" value="RAGULATOR COMPLEX PROTEIN LAMTOR1"/>
    <property type="match status" value="1"/>
</dbReference>
<dbReference type="GO" id="GO:0007040">
    <property type="term" value="P:lysosome organization"/>
    <property type="evidence" value="ECO:0007669"/>
    <property type="project" value="InterPro"/>
</dbReference>
<accession>A0A7I8VHK8</accession>
<dbReference type="AlphaFoldDB" id="A0A7I8VHK8"/>
<evidence type="ECO:0000256" key="1">
    <source>
        <dbReference type="ARBA" id="ARBA00004122"/>
    </source>
</evidence>
<proteinExistence type="inferred from homology"/>
<feature type="region of interest" description="Disordered" evidence="12">
    <location>
        <begin position="1"/>
        <end position="25"/>
    </location>
</feature>
<evidence type="ECO:0000256" key="8">
    <source>
        <dbReference type="ARBA" id="ARBA00023139"/>
    </source>
</evidence>
<dbReference type="SMART" id="SM01262">
    <property type="entry name" value="LAMTOR"/>
    <property type="match status" value="1"/>
</dbReference>
<dbReference type="GO" id="GO:0016197">
    <property type="term" value="P:endosomal transport"/>
    <property type="evidence" value="ECO:0007669"/>
    <property type="project" value="InterPro"/>
</dbReference>
<evidence type="ECO:0000256" key="2">
    <source>
        <dbReference type="ARBA" id="ARBA00004577"/>
    </source>
</evidence>
<evidence type="ECO:0000256" key="10">
    <source>
        <dbReference type="ARBA" id="ARBA00023288"/>
    </source>
</evidence>
<dbReference type="GO" id="GO:0042632">
    <property type="term" value="P:cholesterol homeostasis"/>
    <property type="evidence" value="ECO:0007669"/>
    <property type="project" value="InterPro"/>
</dbReference>
<comment type="caution">
    <text evidence="13">The sequence shown here is derived from an EMBL/GenBank/DDBJ whole genome shotgun (WGS) entry which is preliminary data.</text>
</comment>
<evidence type="ECO:0000313" key="13">
    <source>
        <dbReference type="EMBL" id="CAD5114748.1"/>
    </source>
</evidence>
<dbReference type="GO" id="GO:0005765">
    <property type="term" value="C:lysosomal membrane"/>
    <property type="evidence" value="ECO:0007669"/>
    <property type="project" value="UniProtKB-SubCell"/>
</dbReference>
<dbReference type="GO" id="GO:0032008">
    <property type="term" value="P:positive regulation of TOR signaling"/>
    <property type="evidence" value="ECO:0007669"/>
    <property type="project" value="InterPro"/>
</dbReference>
<organism evidence="13 14">
    <name type="scientific">Dimorphilus gyrociliatus</name>
    <dbReference type="NCBI Taxonomy" id="2664684"/>
    <lineage>
        <taxon>Eukaryota</taxon>
        <taxon>Metazoa</taxon>
        <taxon>Spiralia</taxon>
        <taxon>Lophotrochozoa</taxon>
        <taxon>Annelida</taxon>
        <taxon>Polychaeta</taxon>
        <taxon>Polychaeta incertae sedis</taxon>
        <taxon>Dinophilidae</taxon>
        <taxon>Dimorphilus</taxon>
    </lineage>
</organism>
<keyword evidence="10" id="KW-0449">Lipoprotein</keyword>
<evidence type="ECO:0000256" key="9">
    <source>
        <dbReference type="ARBA" id="ARBA00023228"/>
    </source>
</evidence>
<dbReference type="GO" id="GO:0071230">
    <property type="term" value="P:cellular response to amino acid stimulus"/>
    <property type="evidence" value="ECO:0007669"/>
    <property type="project" value="InterPro"/>
</dbReference>
<dbReference type="GO" id="GO:0043410">
    <property type="term" value="P:positive regulation of MAPK cascade"/>
    <property type="evidence" value="ECO:0007669"/>
    <property type="project" value="InterPro"/>
</dbReference>
<dbReference type="OrthoDB" id="5562028at2759"/>
<evidence type="ECO:0000256" key="6">
    <source>
        <dbReference type="ARBA" id="ARBA00022753"/>
    </source>
</evidence>
<sequence>MGCCFGKDDDKANNENQNNETSRLISDSSCENGGVRIDGYDTFFPGDEQSAYNRIVTQVSKDVIDVSSLHAPSVEYSDIADREKHYKQKLNLALGGSFKKKHSLIPGCKDPYALLSARVINFTDLNMIQQAALNTNGAVSDIHISHKESLVVPFTVP</sequence>
<dbReference type="Proteomes" id="UP000549394">
    <property type="component" value="Unassembled WGS sequence"/>
</dbReference>
<keyword evidence="9" id="KW-0458">Lysosome</keyword>
<keyword evidence="14" id="KW-1185">Reference proteome</keyword>
<keyword evidence="8" id="KW-0564">Palmitate</keyword>
<keyword evidence="5" id="KW-0519">Myristate</keyword>
<feature type="compositionally biased region" description="Basic and acidic residues" evidence="12">
    <location>
        <begin position="1"/>
        <end position="13"/>
    </location>
</feature>
<evidence type="ECO:0000256" key="4">
    <source>
        <dbReference type="ARBA" id="ARBA00016099"/>
    </source>
</evidence>
<name>A0A7I8VHK8_9ANNE</name>
<evidence type="ECO:0000256" key="11">
    <source>
        <dbReference type="ARBA" id="ARBA00032695"/>
    </source>
</evidence>
<gene>
    <name evidence="13" type="ORF">DGYR_LOCUS3569</name>
</gene>
<keyword evidence="6" id="KW-0967">Endosome</keyword>
<dbReference type="EMBL" id="CAJFCJ010000005">
    <property type="protein sequence ID" value="CAD5114748.1"/>
    <property type="molecule type" value="Genomic_DNA"/>
</dbReference>
<comment type="subcellular location">
    <subcellularLocation>
        <location evidence="2">Late endosome membrane</location>
        <topology evidence="2">Lipid-anchor</topology>
        <orientation evidence="2">Cytoplasmic side</orientation>
    </subcellularLocation>
    <subcellularLocation>
        <location evidence="1">Lysosome membrane</location>
        <topology evidence="1">Lipid-anchor</topology>
        <orientation evidence="1">Cytoplasmic side</orientation>
    </subcellularLocation>
</comment>
<dbReference type="GO" id="GO:0001919">
    <property type="term" value="P:regulation of receptor recycling"/>
    <property type="evidence" value="ECO:0007669"/>
    <property type="project" value="InterPro"/>
</dbReference>